<sequence>MAVFETAKYIDAEIDEYEGHPLINALPPINSQKDTAVLIRRIPVVSAEEVALPAHIRRHAMLRIMDGFLYPTRAHLQLEQTISSMIRQGYLSRNIANKSYQETLNRTENLTADVSRNAGNEALVSSVIGCSGAGKSTAVEAVLAGYPQVIMHSMYQHVQIVWLKVECPHDASVKSLCINFFRALDEALDNNGLYEKQYVKPRANVEMLLGDFARIAALHSIGLLVIDEIQHLERSRSSNVSDRILRFFVQLTNTIKLPILFIGTPKAYELFSPSMRSARRASQFGSINWNRFNTADRTGKGSDWDRFFSQLWSLQWFKSPQPLTDEIKHLFWDYSQGIAHVAVTLFYLCQTRAVTVGREIISRELVETVFNEELHMVKPMIRALQSGRDSEIQKYDDLEIPRVSLVQHAEVSAPIDEGATLRVNGDISPEQSQLSKLINMLEQAGIGEDIAPTVAEQAVSELPDANLFELFAHINNLKDKEPAPPTKEKPKVVKLEPRYVENDLRLMVNSKGGTYKTMKSEGVILRLADYL</sequence>
<evidence type="ECO:0000313" key="3">
    <source>
        <dbReference type="Proteomes" id="UP000254326"/>
    </source>
</evidence>
<organism evidence="2 3">
    <name type="scientific">Marinomonas piezotolerans</name>
    <dbReference type="NCBI Taxonomy" id="2213058"/>
    <lineage>
        <taxon>Bacteria</taxon>
        <taxon>Pseudomonadati</taxon>
        <taxon>Pseudomonadota</taxon>
        <taxon>Gammaproteobacteria</taxon>
        <taxon>Oceanospirillales</taxon>
        <taxon>Oceanospirillaceae</taxon>
        <taxon>Marinomonas</taxon>
    </lineage>
</organism>
<dbReference type="AlphaFoldDB" id="A0A370U492"/>
<comment type="caution">
    <text evidence="2">The sequence shown here is derived from an EMBL/GenBank/DDBJ whole genome shotgun (WGS) entry which is preliminary data.</text>
</comment>
<name>A0A370U492_9GAMM</name>
<dbReference type="Pfam" id="PF13401">
    <property type="entry name" value="AAA_22"/>
    <property type="match status" value="1"/>
</dbReference>
<accession>A0A370U492</accession>
<keyword evidence="2" id="KW-0547">Nucleotide-binding</keyword>
<protein>
    <submittedName>
        <fullName evidence="2">ATP-binding protein</fullName>
    </submittedName>
</protein>
<dbReference type="Gene3D" id="3.40.50.300">
    <property type="entry name" value="P-loop containing nucleotide triphosphate hydrolases"/>
    <property type="match status" value="1"/>
</dbReference>
<dbReference type="OrthoDB" id="5593847at2"/>
<dbReference type="GO" id="GO:0016887">
    <property type="term" value="F:ATP hydrolysis activity"/>
    <property type="evidence" value="ECO:0007669"/>
    <property type="project" value="InterPro"/>
</dbReference>
<proteinExistence type="predicted"/>
<keyword evidence="3" id="KW-1185">Reference proteome</keyword>
<evidence type="ECO:0000259" key="1">
    <source>
        <dbReference type="Pfam" id="PF13401"/>
    </source>
</evidence>
<feature type="domain" description="ORC1/DEAH AAA+ ATPase" evidence="1">
    <location>
        <begin position="123"/>
        <end position="271"/>
    </location>
</feature>
<reference evidence="2 3" key="1">
    <citation type="submission" date="2018-06" db="EMBL/GenBank/DDBJ databases">
        <title>Marinomonas sp. YLB-05 draft genome sequence.</title>
        <authorList>
            <person name="Yu L."/>
            <person name="Tang X."/>
        </authorList>
    </citation>
    <scope>NUCLEOTIDE SEQUENCE [LARGE SCALE GENOMIC DNA]</scope>
    <source>
        <strain evidence="2 3">YLB-05</strain>
    </source>
</reference>
<dbReference type="Proteomes" id="UP000254326">
    <property type="component" value="Unassembled WGS sequence"/>
</dbReference>
<keyword evidence="2" id="KW-0067">ATP-binding</keyword>
<gene>
    <name evidence="2" type="ORF">DN730_18820</name>
</gene>
<dbReference type="SUPFAM" id="SSF52540">
    <property type="entry name" value="P-loop containing nucleoside triphosphate hydrolases"/>
    <property type="match status" value="1"/>
</dbReference>
<dbReference type="EMBL" id="QKRA01000020">
    <property type="protein sequence ID" value="RDL42595.1"/>
    <property type="molecule type" value="Genomic_DNA"/>
</dbReference>
<dbReference type="RefSeq" id="WP_115469665.1">
    <property type="nucleotide sequence ID" value="NZ_QKRA01000020.1"/>
</dbReference>
<evidence type="ECO:0000313" key="2">
    <source>
        <dbReference type="EMBL" id="RDL42595.1"/>
    </source>
</evidence>
<dbReference type="InterPro" id="IPR049945">
    <property type="entry name" value="AAA_22"/>
</dbReference>
<dbReference type="InterPro" id="IPR027417">
    <property type="entry name" value="P-loop_NTPase"/>
</dbReference>
<dbReference type="GO" id="GO:0005524">
    <property type="term" value="F:ATP binding"/>
    <property type="evidence" value="ECO:0007669"/>
    <property type="project" value="UniProtKB-KW"/>
</dbReference>